<evidence type="ECO:0000256" key="1">
    <source>
        <dbReference type="ARBA" id="ARBA00022729"/>
    </source>
</evidence>
<feature type="domain" description="Solute-binding protein family 3/N-terminal" evidence="3">
    <location>
        <begin position="42"/>
        <end position="273"/>
    </location>
</feature>
<evidence type="ECO:0000313" key="5">
    <source>
        <dbReference type="Proteomes" id="UP000051697"/>
    </source>
</evidence>
<dbReference type="Proteomes" id="UP000051697">
    <property type="component" value="Unassembled WGS sequence"/>
</dbReference>
<dbReference type="STRING" id="1423778.FC70_GL000850"/>
<evidence type="ECO:0000256" key="2">
    <source>
        <dbReference type="SAM" id="SignalP"/>
    </source>
</evidence>
<dbReference type="SMART" id="SM00062">
    <property type="entry name" value="PBPb"/>
    <property type="match status" value="1"/>
</dbReference>
<dbReference type="InterPro" id="IPR001638">
    <property type="entry name" value="Solute-binding_3/MltF_N"/>
</dbReference>
<keyword evidence="5" id="KW-1185">Reference proteome</keyword>
<evidence type="ECO:0000313" key="4">
    <source>
        <dbReference type="EMBL" id="KRL55254.1"/>
    </source>
</evidence>
<feature type="chain" id="PRO_5039199975" evidence="2">
    <location>
        <begin position="25"/>
        <end position="276"/>
    </location>
</feature>
<proteinExistence type="predicted"/>
<name>A0A0R1REN8_9LACO</name>
<dbReference type="RefSeq" id="WP_420835988.1">
    <property type="nucleotide sequence ID" value="NZ_AZFE01000031.1"/>
</dbReference>
<organism evidence="4 5">
    <name type="scientific">Paucilactobacillus oligofermentans DSM 15707 = LMG 22743</name>
    <dbReference type="NCBI Taxonomy" id="1423778"/>
    <lineage>
        <taxon>Bacteria</taxon>
        <taxon>Bacillati</taxon>
        <taxon>Bacillota</taxon>
        <taxon>Bacilli</taxon>
        <taxon>Lactobacillales</taxon>
        <taxon>Lactobacillaceae</taxon>
        <taxon>Paucilactobacillus</taxon>
    </lineage>
</organism>
<dbReference type="PROSITE" id="PS51257">
    <property type="entry name" value="PROKAR_LIPOPROTEIN"/>
    <property type="match status" value="1"/>
</dbReference>
<protein>
    <submittedName>
        <fullName evidence="4">Glutamate ABC transporter substrate-binding protein</fullName>
    </submittedName>
</protein>
<dbReference type="AlphaFoldDB" id="A0A0R1REN8"/>
<dbReference type="PANTHER" id="PTHR35936:SF17">
    <property type="entry name" value="ARGININE-BINDING EXTRACELLULAR PROTEIN ARTP"/>
    <property type="match status" value="1"/>
</dbReference>
<gene>
    <name evidence="4" type="ORF">FC70_GL000850</name>
</gene>
<dbReference type="EMBL" id="AZFE01000031">
    <property type="protein sequence ID" value="KRL55254.1"/>
    <property type="molecule type" value="Genomic_DNA"/>
</dbReference>
<dbReference type="Gene3D" id="3.40.190.10">
    <property type="entry name" value="Periplasmic binding protein-like II"/>
    <property type="match status" value="2"/>
</dbReference>
<keyword evidence="1 2" id="KW-0732">Signal</keyword>
<feature type="signal peptide" evidence="2">
    <location>
        <begin position="1"/>
        <end position="24"/>
    </location>
</feature>
<comment type="caution">
    <text evidence="4">The sequence shown here is derived from an EMBL/GenBank/DDBJ whole genome shotgun (WGS) entry which is preliminary data.</text>
</comment>
<accession>A0A0R1REN8</accession>
<dbReference type="PATRIC" id="fig|1423778.4.peg.883"/>
<sequence length="276" mass="30300">MEMKNLKKGLVVVAGLALLTIGLAGCSNSSDNSVKNIKDKGTLVMGTSADYAPFEFPIVKNGKKTVTGYDIFIAQQIAKDMGVKLKITNTEFPSLITDLKNKKVDIVLAGMVSTDERKKQVSFSDSYYKVENVLLVNKADENKYNSISDLKGLQVGAQQTTTQEQIAKKQIKNATTVTEANANSLTTELTQGKLAGVVLENEIADNYVKQYPEKYAIAKNVKLSTPESQQHINIAVRKDDKKLLKQVNKSVKELKSNGKMDTFLAKAQNLQAKYGK</sequence>
<evidence type="ECO:0000259" key="3">
    <source>
        <dbReference type="SMART" id="SM00062"/>
    </source>
</evidence>
<dbReference type="Pfam" id="PF00497">
    <property type="entry name" value="SBP_bac_3"/>
    <property type="match status" value="1"/>
</dbReference>
<reference evidence="4 5" key="1">
    <citation type="journal article" date="2015" name="Genome Announc.">
        <title>Expanding the biotechnology potential of lactobacilli through comparative genomics of 213 strains and associated genera.</title>
        <authorList>
            <person name="Sun Z."/>
            <person name="Harris H.M."/>
            <person name="McCann A."/>
            <person name="Guo C."/>
            <person name="Argimon S."/>
            <person name="Zhang W."/>
            <person name="Yang X."/>
            <person name="Jeffery I.B."/>
            <person name="Cooney J.C."/>
            <person name="Kagawa T.F."/>
            <person name="Liu W."/>
            <person name="Song Y."/>
            <person name="Salvetti E."/>
            <person name="Wrobel A."/>
            <person name="Rasinkangas P."/>
            <person name="Parkhill J."/>
            <person name="Rea M.C."/>
            <person name="O'Sullivan O."/>
            <person name="Ritari J."/>
            <person name="Douillard F.P."/>
            <person name="Paul Ross R."/>
            <person name="Yang R."/>
            <person name="Briner A.E."/>
            <person name="Felis G.E."/>
            <person name="de Vos W.M."/>
            <person name="Barrangou R."/>
            <person name="Klaenhammer T.R."/>
            <person name="Caufield P.W."/>
            <person name="Cui Y."/>
            <person name="Zhang H."/>
            <person name="O'Toole P.W."/>
        </authorList>
    </citation>
    <scope>NUCLEOTIDE SEQUENCE [LARGE SCALE GENOMIC DNA]</scope>
    <source>
        <strain evidence="4 5">DSM 15707</strain>
    </source>
</reference>
<dbReference type="PANTHER" id="PTHR35936">
    <property type="entry name" value="MEMBRANE-BOUND LYTIC MUREIN TRANSGLYCOSYLASE F"/>
    <property type="match status" value="1"/>
</dbReference>
<dbReference type="SUPFAM" id="SSF53850">
    <property type="entry name" value="Periplasmic binding protein-like II"/>
    <property type="match status" value="1"/>
</dbReference>